<sequence length="636" mass="70758">MDGALAHETWDEHEHEPEFDGLERVHSTASYSQDVSMEQTSAAAGSKGNGRRGSTEPAKQLACSSCRKKKIKCQPSLGSSAKCQGCTRSGTECIVPFVDERKLSNSKKLVRELYEKIASLEAEVEELRAVKSFTDVDMTSARLPARASISQVDIIRSCVTKVDMSADESRLRKLPAMPLVPGVPGDGAPRNLARGLVSTPEGMRWQVILTKTTEDRLLDKFWQHHNEITPIIYKAAFLQDYRAGRERYCSRLLVHCMLARAASVDDDSRASVPELLHVCNSLLKQELTEPTATTLQSLLVLADAHQGRPEDKEHLYLAICLSYRFGMAESMQGANPTETISSEREIKEICFFSCYLLDWQAFACSEDASSTQPTFFGTGCFIRETHVDSMVKPHRDIESAVGSDASQHEVRSINHTLGVWYISLHPEYEYAPSSPPRLGVFYIYMQYSTTVILLHRPFAGFDDPQATADSVLFDRPRRICTQHACLISQYLQQYRDTHGGWQTLSWISLHPICTAATTLIAGMAKGAHGPDNAIVWQCLATCIRALDTLSQSHSPAGHYRNMIAEAVKLLDLERRFNMAIGSVSSQELHTIPTASMWDGDKEVMTPPLSNNAGDFMPPNSQRSLADLWVAFEVLFS</sequence>
<dbReference type="PROSITE" id="PS50048">
    <property type="entry name" value="ZN2_CY6_FUNGAL_2"/>
    <property type="match status" value="1"/>
</dbReference>
<dbReference type="InterPro" id="IPR001138">
    <property type="entry name" value="Zn2Cys6_DnaBD"/>
</dbReference>
<dbReference type="GO" id="GO:0000981">
    <property type="term" value="F:DNA-binding transcription factor activity, RNA polymerase II-specific"/>
    <property type="evidence" value="ECO:0007669"/>
    <property type="project" value="InterPro"/>
</dbReference>
<dbReference type="Gene3D" id="4.10.240.10">
    <property type="entry name" value="Zn(2)-C6 fungal-type DNA-binding domain"/>
    <property type="match status" value="1"/>
</dbReference>
<protein>
    <submittedName>
        <fullName evidence="11">Fungal specific transcription factor</fullName>
    </submittedName>
</protein>
<keyword evidence="2" id="KW-0479">Metal-binding</keyword>
<dbReference type="PANTHER" id="PTHR31313">
    <property type="entry name" value="TY1 ENHANCER ACTIVATOR"/>
    <property type="match status" value="1"/>
</dbReference>
<reference evidence="11 12" key="1">
    <citation type="journal article" date="2013" name="BMC Genomics">
        <title>The genome and transcriptome of the pine saprophyte Ophiostoma piceae, and a comparison with the bark beetle-associated pine pathogen Grosmannia clavigera.</title>
        <authorList>
            <person name="Haridas S."/>
            <person name="Wang Y."/>
            <person name="Lim L."/>
            <person name="Massoumi Alamouti S."/>
            <person name="Jackman S."/>
            <person name="Docking R."/>
            <person name="Robertson G."/>
            <person name="Birol I."/>
            <person name="Bohlmann J."/>
            <person name="Breuil C."/>
        </authorList>
    </citation>
    <scope>NUCLEOTIDE SEQUENCE [LARGE SCALE GENOMIC DNA]</scope>
    <source>
        <strain evidence="11 12">UAMH 11346</strain>
    </source>
</reference>
<dbReference type="HOGENOM" id="CLU_019850_0_0_1"/>
<evidence type="ECO:0000256" key="9">
    <source>
        <dbReference type="SAM" id="MobiDB-lite"/>
    </source>
</evidence>
<evidence type="ECO:0000256" key="2">
    <source>
        <dbReference type="ARBA" id="ARBA00022723"/>
    </source>
</evidence>
<dbReference type="InterPro" id="IPR036864">
    <property type="entry name" value="Zn2-C6_fun-type_DNA-bd_sf"/>
</dbReference>
<keyword evidence="3" id="KW-0862">Zinc</keyword>
<dbReference type="PROSITE" id="PS00463">
    <property type="entry name" value="ZN2_CY6_FUNGAL_1"/>
    <property type="match status" value="1"/>
</dbReference>
<keyword evidence="5" id="KW-0238">DNA-binding</keyword>
<dbReference type="SMART" id="SM00066">
    <property type="entry name" value="GAL4"/>
    <property type="match status" value="1"/>
</dbReference>
<evidence type="ECO:0000256" key="7">
    <source>
        <dbReference type="ARBA" id="ARBA00023242"/>
    </source>
</evidence>
<feature type="compositionally biased region" description="Basic and acidic residues" evidence="9">
    <location>
        <begin position="8"/>
        <end position="26"/>
    </location>
</feature>
<keyword evidence="12" id="KW-1185">Reference proteome</keyword>
<evidence type="ECO:0000256" key="1">
    <source>
        <dbReference type="ARBA" id="ARBA00004123"/>
    </source>
</evidence>
<dbReference type="GO" id="GO:0003677">
    <property type="term" value="F:DNA binding"/>
    <property type="evidence" value="ECO:0007669"/>
    <property type="project" value="UniProtKB-KW"/>
</dbReference>
<dbReference type="GO" id="GO:0006351">
    <property type="term" value="P:DNA-templated transcription"/>
    <property type="evidence" value="ECO:0007669"/>
    <property type="project" value="InterPro"/>
</dbReference>
<dbReference type="GO" id="GO:0008270">
    <property type="term" value="F:zinc ion binding"/>
    <property type="evidence" value="ECO:0007669"/>
    <property type="project" value="InterPro"/>
</dbReference>
<dbReference type="Proteomes" id="UP000016923">
    <property type="component" value="Unassembled WGS sequence"/>
</dbReference>
<feature type="compositionally biased region" description="Polar residues" evidence="9">
    <location>
        <begin position="27"/>
        <end position="43"/>
    </location>
</feature>
<dbReference type="AlphaFoldDB" id="S3CDM0"/>
<accession>S3CDM0</accession>
<dbReference type="EMBL" id="KE148161">
    <property type="protein sequence ID" value="EPE04418.1"/>
    <property type="molecule type" value="Genomic_DNA"/>
</dbReference>
<feature type="coiled-coil region" evidence="8">
    <location>
        <begin position="103"/>
        <end position="130"/>
    </location>
</feature>
<dbReference type="CDD" id="cd00067">
    <property type="entry name" value="GAL4"/>
    <property type="match status" value="1"/>
</dbReference>
<dbReference type="InterPro" id="IPR051615">
    <property type="entry name" value="Transcr_Regulatory_Elem"/>
</dbReference>
<dbReference type="VEuPathDB" id="FungiDB:F503_01422"/>
<dbReference type="SUPFAM" id="SSF57701">
    <property type="entry name" value="Zn2/Cys6 DNA-binding domain"/>
    <property type="match status" value="1"/>
</dbReference>
<dbReference type="Pfam" id="PF04082">
    <property type="entry name" value="Fungal_trans"/>
    <property type="match status" value="1"/>
</dbReference>
<dbReference type="InterPro" id="IPR007219">
    <property type="entry name" value="XnlR_reg_dom"/>
</dbReference>
<feature type="region of interest" description="Disordered" evidence="9">
    <location>
        <begin position="1"/>
        <end position="57"/>
    </location>
</feature>
<evidence type="ECO:0000256" key="3">
    <source>
        <dbReference type="ARBA" id="ARBA00022833"/>
    </source>
</evidence>
<dbReference type="STRING" id="1262450.S3CDM0"/>
<keyword evidence="4" id="KW-0805">Transcription regulation</keyword>
<dbReference type="Pfam" id="PF00172">
    <property type="entry name" value="Zn_clus"/>
    <property type="match status" value="1"/>
</dbReference>
<dbReference type="PANTHER" id="PTHR31313:SF81">
    <property type="entry name" value="TY1 ENHANCER ACTIVATOR"/>
    <property type="match status" value="1"/>
</dbReference>
<evidence type="ECO:0000313" key="12">
    <source>
        <dbReference type="Proteomes" id="UP000016923"/>
    </source>
</evidence>
<gene>
    <name evidence="11" type="ORF">F503_01422</name>
</gene>
<organism evidence="11 12">
    <name type="scientific">Ophiostoma piceae (strain UAMH 11346)</name>
    <name type="common">Sap stain fungus</name>
    <dbReference type="NCBI Taxonomy" id="1262450"/>
    <lineage>
        <taxon>Eukaryota</taxon>
        <taxon>Fungi</taxon>
        <taxon>Dikarya</taxon>
        <taxon>Ascomycota</taxon>
        <taxon>Pezizomycotina</taxon>
        <taxon>Sordariomycetes</taxon>
        <taxon>Sordariomycetidae</taxon>
        <taxon>Ophiostomatales</taxon>
        <taxon>Ophiostomataceae</taxon>
        <taxon>Ophiostoma</taxon>
    </lineage>
</organism>
<evidence type="ECO:0000259" key="10">
    <source>
        <dbReference type="PROSITE" id="PS50048"/>
    </source>
</evidence>
<feature type="domain" description="Zn(2)-C6 fungal-type" evidence="10">
    <location>
        <begin position="62"/>
        <end position="95"/>
    </location>
</feature>
<dbReference type="eggNOG" id="ENOG502QU3W">
    <property type="taxonomic scope" value="Eukaryota"/>
</dbReference>
<name>S3CDM0_OPHP1</name>
<keyword evidence="6" id="KW-0804">Transcription</keyword>
<evidence type="ECO:0000256" key="8">
    <source>
        <dbReference type="SAM" id="Coils"/>
    </source>
</evidence>
<keyword evidence="8" id="KW-0175">Coiled coil</keyword>
<evidence type="ECO:0000313" key="11">
    <source>
        <dbReference type="EMBL" id="EPE04418.1"/>
    </source>
</evidence>
<keyword evidence="7" id="KW-0539">Nucleus</keyword>
<proteinExistence type="predicted"/>
<evidence type="ECO:0000256" key="6">
    <source>
        <dbReference type="ARBA" id="ARBA00023163"/>
    </source>
</evidence>
<evidence type="ECO:0000256" key="4">
    <source>
        <dbReference type="ARBA" id="ARBA00023015"/>
    </source>
</evidence>
<dbReference type="OrthoDB" id="2154091at2759"/>
<dbReference type="CDD" id="cd12148">
    <property type="entry name" value="fungal_TF_MHR"/>
    <property type="match status" value="1"/>
</dbReference>
<dbReference type="GO" id="GO:0005634">
    <property type="term" value="C:nucleus"/>
    <property type="evidence" value="ECO:0007669"/>
    <property type="project" value="UniProtKB-SubCell"/>
</dbReference>
<comment type="subcellular location">
    <subcellularLocation>
        <location evidence="1">Nucleus</location>
    </subcellularLocation>
</comment>
<evidence type="ECO:0000256" key="5">
    <source>
        <dbReference type="ARBA" id="ARBA00023125"/>
    </source>
</evidence>